<keyword evidence="2" id="KW-0808">Transferase</keyword>
<dbReference type="InterPro" id="IPR029044">
    <property type="entry name" value="Nucleotide-diphossugar_trans"/>
</dbReference>
<organism evidence="2 3">
    <name type="scientific">Desulfitobacterium hafniense DP7</name>
    <dbReference type="NCBI Taxonomy" id="537010"/>
    <lineage>
        <taxon>Bacteria</taxon>
        <taxon>Bacillati</taxon>
        <taxon>Bacillota</taxon>
        <taxon>Clostridia</taxon>
        <taxon>Eubacteriales</taxon>
        <taxon>Desulfitobacteriaceae</taxon>
        <taxon>Desulfitobacterium</taxon>
    </lineage>
</organism>
<dbReference type="Gene3D" id="3.90.550.10">
    <property type="entry name" value="Spore Coat Polysaccharide Biosynthesis Protein SpsA, Chain A"/>
    <property type="match status" value="1"/>
</dbReference>
<comment type="caution">
    <text evidence="2">The sequence shown here is derived from an EMBL/GenBank/DDBJ whole genome shotgun (WGS) entry which is preliminary data.</text>
</comment>
<dbReference type="PATRIC" id="fig|537010.4.peg.4375"/>
<sequence length="351" mass="40553">MGEKVLIYTQAYNSERTLHRAVDSIIAQDFCGLQPEYILVNNGSIDGTPGIINEYGKRHDWIKPIHLGVNIPSVSALVGAVLCKYRTQGYYIHLDADDEYMPNFFRNAYYFLRKNSLDIAACGIAHVDTASGKTIKLRQTSGNMVMDRIDYAEQYYLYRRFFTERWAKIYRLSLVQEWYSETADSLRSISERDYEDTLGIVAKTNRIGVLAETLFRYYLSPGQDTKTFKRGYIPRMVHHIANIRKWLNQFGELNKLNEDYLATIYLSWCERAVETLLNTDLTNVEKLGYIRDMFALPETASVLRRENCDPQFRNLAARGEFLRRIERTVVELGGDSAEILYEFTPAGGRTI</sequence>
<accession>G9XUN7</accession>
<dbReference type="InterPro" id="IPR001173">
    <property type="entry name" value="Glyco_trans_2-like"/>
</dbReference>
<dbReference type="Pfam" id="PF00535">
    <property type="entry name" value="Glycos_transf_2"/>
    <property type="match status" value="1"/>
</dbReference>
<reference evidence="2 3" key="1">
    <citation type="submission" date="2011-08" db="EMBL/GenBank/DDBJ databases">
        <authorList>
            <person name="Weinstock G."/>
            <person name="Sodergren E."/>
            <person name="Clifton S."/>
            <person name="Fulton L."/>
            <person name="Fulton B."/>
            <person name="Courtney L."/>
            <person name="Fronick C."/>
            <person name="Harrison M."/>
            <person name="Strong C."/>
            <person name="Farmer C."/>
            <person name="Delahaunty K."/>
            <person name="Markovic C."/>
            <person name="Hall O."/>
            <person name="Minx P."/>
            <person name="Tomlinson C."/>
            <person name="Mitreva M."/>
            <person name="Hou S."/>
            <person name="Chen J."/>
            <person name="Wollam A."/>
            <person name="Pepin K.H."/>
            <person name="Johnson M."/>
            <person name="Bhonagiri V."/>
            <person name="Zhang X."/>
            <person name="Suruliraj S."/>
            <person name="Warren W."/>
            <person name="Chinwalla A."/>
            <person name="Mardis E.R."/>
            <person name="Wilson R.K."/>
        </authorList>
    </citation>
    <scope>NUCLEOTIDE SEQUENCE [LARGE SCALE GENOMIC DNA]</scope>
    <source>
        <strain evidence="2 3">DP7</strain>
    </source>
</reference>
<dbReference type="AlphaFoldDB" id="G9XUN7"/>
<dbReference type="SUPFAM" id="SSF53448">
    <property type="entry name" value="Nucleotide-diphospho-sugar transferases"/>
    <property type="match status" value="1"/>
</dbReference>
<dbReference type="PANTHER" id="PTHR22916:SF3">
    <property type="entry name" value="UDP-GLCNAC:BETAGAL BETA-1,3-N-ACETYLGLUCOSAMINYLTRANSFERASE-LIKE PROTEIN 1"/>
    <property type="match status" value="1"/>
</dbReference>
<dbReference type="PANTHER" id="PTHR22916">
    <property type="entry name" value="GLYCOSYLTRANSFERASE"/>
    <property type="match status" value="1"/>
</dbReference>
<dbReference type="GO" id="GO:0016758">
    <property type="term" value="F:hexosyltransferase activity"/>
    <property type="evidence" value="ECO:0007669"/>
    <property type="project" value="UniProtKB-ARBA"/>
</dbReference>
<dbReference type="RefSeq" id="WP_005816268.1">
    <property type="nucleotide sequence ID" value="NZ_JH414491.1"/>
</dbReference>
<dbReference type="EMBL" id="AFZX01000131">
    <property type="protein sequence ID" value="EHL04609.1"/>
    <property type="molecule type" value="Genomic_DNA"/>
</dbReference>
<evidence type="ECO:0000259" key="1">
    <source>
        <dbReference type="Pfam" id="PF00535"/>
    </source>
</evidence>
<name>G9XUN7_DESHA</name>
<feature type="domain" description="Glycosyltransferase 2-like" evidence="1">
    <location>
        <begin position="11"/>
        <end position="151"/>
    </location>
</feature>
<proteinExistence type="predicted"/>
<evidence type="ECO:0000313" key="2">
    <source>
        <dbReference type="EMBL" id="EHL04609.1"/>
    </source>
</evidence>
<dbReference type="CDD" id="cd00761">
    <property type="entry name" value="Glyco_tranf_GTA_type"/>
    <property type="match status" value="1"/>
</dbReference>
<evidence type="ECO:0000313" key="3">
    <source>
        <dbReference type="Proteomes" id="UP000004416"/>
    </source>
</evidence>
<dbReference type="HOGENOM" id="CLU_025996_0_7_9"/>
<gene>
    <name evidence="2" type="ORF">HMPREF0322_04696</name>
</gene>
<protein>
    <submittedName>
        <fullName evidence="2">Glycosyltransferase, group 2 family protein</fullName>
    </submittedName>
</protein>
<dbReference type="Proteomes" id="UP000004416">
    <property type="component" value="Unassembled WGS sequence"/>
</dbReference>